<dbReference type="PANTHER" id="PTHR22604">
    <property type="entry name" value="OXIDOREDUCTASES"/>
    <property type="match status" value="1"/>
</dbReference>
<evidence type="ECO:0000259" key="3">
    <source>
        <dbReference type="Pfam" id="PF01408"/>
    </source>
</evidence>
<comment type="similarity">
    <text evidence="1">Belongs to the Gfo/Idh/MocA family.</text>
</comment>
<dbReference type="InterPro" id="IPR050984">
    <property type="entry name" value="Gfo/Idh/MocA_domain"/>
</dbReference>
<dbReference type="Proteomes" id="UP000612362">
    <property type="component" value="Unassembled WGS sequence"/>
</dbReference>
<accession>A0A8J3IFB7</accession>
<name>A0A8J3IFB7_9CHLR</name>
<dbReference type="Gene3D" id="3.40.50.720">
    <property type="entry name" value="NAD(P)-binding Rossmann-like Domain"/>
    <property type="match status" value="1"/>
</dbReference>
<dbReference type="Gene3D" id="3.30.360.10">
    <property type="entry name" value="Dihydrodipicolinate Reductase, domain 2"/>
    <property type="match status" value="1"/>
</dbReference>
<dbReference type="Pfam" id="PF22725">
    <property type="entry name" value="GFO_IDH_MocA_C3"/>
    <property type="match status" value="1"/>
</dbReference>
<evidence type="ECO:0000259" key="4">
    <source>
        <dbReference type="Pfam" id="PF22725"/>
    </source>
</evidence>
<feature type="domain" description="GFO/IDH/MocA-like oxidoreductase" evidence="4">
    <location>
        <begin position="145"/>
        <end position="258"/>
    </location>
</feature>
<evidence type="ECO:0000313" key="6">
    <source>
        <dbReference type="Proteomes" id="UP000612362"/>
    </source>
</evidence>
<keyword evidence="2" id="KW-0560">Oxidoreductase</keyword>
<dbReference type="PANTHER" id="PTHR22604:SF105">
    <property type="entry name" value="TRANS-1,2-DIHYDROBENZENE-1,2-DIOL DEHYDROGENASE"/>
    <property type="match status" value="1"/>
</dbReference>
<proteinExistence type="inferred from homology"/>
<dbReference type="RefSeq" id="WP_220199224.1">
    <property type="nucleotide sequence ID" value="NZ_BNJF01000007.1"/>
</dbReference>
<dbReference type="SUPFAM" id="SSF51735">
    <property type="entry name" value="NAD(P)-binding Rossmann-fold domains"/>
    <property type="match status" value="1"/>
</dbReference>
<evidence type="ECO:0000313" key="5">
    <source>
        <dbReference type="EMBL" id="GHO50169.1"/>
    </source>
</evidence>
<protein>
    <submittedName>
        <fullName evidence="5">Oxidoreductase</fullName>
    </submittedName>
</protein>
<dbReference type="InterPro" id="IPR036291">
    <property type="entry name" value="NAD(P)-bd_dom_sf"/>
</dbReference>
<feature type="domain" description="Gfo/Idh/MocA-like oxidoreductase N-terminal" evidence="3">
    <location>
        <begin position="14"/>
        <end position="132"/>
    </location>
</feature>
<dbReference type="GO" id="GO:0000166">
    <property type="term" value="F:nucleotide binding"/>
    <property type="evidence" value="ECO:0007669"/>
    <property type="project" value="InterPro"/>
</dbReference>
<evidence type="ECO:0000256" key="2">
    <source>
        <dbReference type="ARBA" id="ARBA00023002"/>
    </source>
</evidence>
<organism evidence="5 6">
    <name type="scientific">Ktedonospora formicarum</name>
    <dbReference type="NCBI Taxonomy" id="2778364"/>
    <lineage>
        <taxon>Bacteria</taxon>
        <taxon>Bacillati</taxon>
        <taxon>Chloroflexota</taxon>
        <taxon>Ktedonobacteria</taxon>
        <taxon>Ktedonobacterales</taxon>
        <taxon>Ktedonobacteraceae</taxon>
        <taxon>Ktedonospora</taxon>
    </lineage>
</organism>
<dbReference type="SUPFAM" id="SSF55347">
    <property type="entry name" value="Glyceraldehyde-3-phosphate dehydrogenase-like, C-terminal domain"/>
    <property type="match status" value="1"/>
</dbReference>
<keyword evidence="6" id="KW-1185">Reference proteome</keyword>
<dbReference type="InterPro" id="IPR055170">
    <property type="entry name" value="GFO_IDH_MocA-like_dom"/>
</dbReference>
<dbReference type="Pfam" id="PF01408">
    <property type="entry name" value="GFO_IDH_MocA"/>
    <property type="match status" value="1"/>
</dbReference>
<comment type="caution">
    <text evidence="5">The sequence shown here is derived from an EMBL/GenBank/DDBJ whole genome shotgun (WGS) entry which is preliminary data.</text>
</comment>
<gene>
    <name evidence="5" type="ORF">KSX_83320</name>
</gene>
<evidence type="ECO:0000256" key="1">
    <source>
        <dbReference type="ARBA" id="ARBA00010928"/>
    </source>
</evidence>
<sequence>MQSTSSSVEQRPVRWGVLSTSNIGAKAVSPAILASSNGVLTAVGSRDLLHARDVYSFTPQTRIYGSYQEVLDDPEIEAVYIPLPNSLHVEWAINALEAGKHVLCEKPLAVTVEEAREMVDAANASNRLLMEAFMYRFHPQIEWALERIHTGEIGQVRQVRASFAFDIRGRDENIRIKPELAGGSLMDVGCYAVNFCRAVYGQSPVSVAARVHVEKVGGVDMTMNAILDFGEGRYGLIDSSFEQPMRQSAEVIGDAGSITIPVPFTPRNMEGIVFAMKNGKMSERKFAIVDQYQLEVEHFADCIRTGREPLRGLSETLENMATIEAIYEAAGHDWPIL</sequence>
<dbReference type="EMBL" id="BNJF01000007">
    <property type="protein sequence ID" value="GHO50169.1"/>
    <property type="molecule type" value="Genomic_DNA"/>
</dbReference>
<dbReference type="InterPro" id="IPR000683">
    <property type="entry name" value="Gfo/Idh/MocA-like_OxRdtase_N"/>
</dbReference>
<dbReference type="AlphaFoldDB" id="A0A8J3IFB7"/>
<dbReference type="GO" id="GO:0016491">
    <property type="term" value="F:oxidoreductase activity"/>
    <property type="evidence" value="ECO:0007669"/>
    <property type="project" value="UniProtKB-KW"/>
</dbReference>
<reference evidence="5" key="1">
    <citation type="submission" date="2020-10" db="EMBL/GenBank/DDBJ databases">
        <title>Taxonomic study of unclassified bacteria belonging to the class Ktedonobacteria.</title>
        <authorList>
            <person name="Yabe S."/>
            <person name="Wang C.M."/>
            <person name="Zheng Y."/>
            <person name="Sakai Y."/>
            <person name="Cavaletti L."/>
            <person name="Monciardini P."/>
            <person name="Donadio S."/>
        </authorList>
    </citation>
    <scope>NUCLEOTIDE SEQUENCE</scope>
    <source>
        <strain evidence="5">SOSP1-1</strain>
    </source>
</reference>